<dbReference type="SUPFAM" id="SSF49401">
    <property type="entry name" value="Bacterial adhesins"/>
    <property type="match status" value="1"/>
</dbReference>
<keyword evidence="6" id="KW-0614">Plasmid</keyword>
<dbReference type="RefSeq" id="WP_350262769.1">
    <property type="nucleotide sequence ID" value="NZ_CP158294.1"/>
</dbReference>
<evidence type="ECO:0000256" key="4">
    <source>
        <dbReference type="ARBA" id="ARBA00023263"/>
    </source>
</evidence>
<keyword evidence="3 5" id="KW-0732">Signal</keyword>
<gene>
    <name evidence="6" type="ORF">AAF463_24190</name>
</gene>
<dbReference type="AlphaFoldDB" id="A0AAU7U431"/>
<proteinExistence type="inferred from homology"/>
<comment type="similarity">
    <text evidence="2">Belongs to the fimbrial protein family.</text>
</comment>
<dbReference type="InterPro" id="IPR036937">
    <property type="entry name" value="Adhesion_dom_fimbrial_sf"/>
</dbReference>
<sequence length="302" mass="31494">MLIFFEGRVKKTLMLLSLFAGGGPAMVLADCIPSAGSGLVTVGSFGVISGPPGGTITATLSSTPRQDFIARNGGCNFTARLISGTPFYLFYTVGEGGPVLSRLIGFSATSVQANAIIGVGSTAASLGGQYTFTAPQTGGINNYTLAEFESTPDNPGGVFRYEPIINGNYTVIVGNIDSLNSSINLPQVSPKEFNGKGSVLRDKAQPLGLSVTTISTTDVSIRLSGNIDNEGYFIPNTGSETGVGVCILNTDTNNCINARNGIRLENNLTQQPLPYSLAYVQRGETVNSGVINGQIVLTMTNQ</sequence>
<evidence type="ECO:0000256" key="1">
    <source>
        <dbReference type="ARBA" id="ARBA00004561"/>
    </source>
</evidence>
<keyword evidence="4" id="KW-0281">Fimbrium</keyword>
<name>A0AAU7U431_9GAMM</name>
<accession>A0AAU7U431</accession>
<dbReference type="PANTHER" id="PTHR33420:SF3">
    <property type="entry name" value="FIMBRIAL SUBUNIT ELFA"/>
    <property type="match status" value="1"/>
</dbReference>
<feature type="signal peptide" evidence="5">
    <location>
        <begin position="1"/>
        <end position="29"/>
    </location>
</feature>
<evidence type="ECO:0000256" key="5">
    <source>
        <dbReference type="SAM" id="SignalP"/>
    </source>
</evidence>
<reference evidence="6" key="1">
    <citation type="submission" date="2024-06" db="EMBL/GenBank/DDBJ databases">
        <title>Multiomics insights into the TNT degradation mechanism by Pantoea sp. BJ2 isolated from an ammunition destruction site.</title>
        <authorList>
            <person name="Luo J."/>
        </authorList>
    </citation>
    <scope>NUCLEOTIDE SEQUENCE</scope>
    <source>
        <strain evidence="6">BJ2</strain>
        <plasmid evidence="6">plasmindB</plasmid>
    </source>
</reference>
<dbReference type="GO" id="GO:0009289">
    <property type="term" value="C:pilus"/>
    <property type="evidence" value="ECO:0007669"/>
    <property type="project" value="UniProtKB-SubCell"/>
</dbReference>
<evidence type="ECO:0000256" key="3">
    <source>
        <dbReference type="ARBA" id="ARBA00022729"/>
    </source>
</evidence>
<dbReference type="PANTHER" id="PTHR33420">
    <property type="entry name" value="FIMBRIAL SUBUNIT ELFA-RELATED"/>
    <property type="match status" value="1"/>
</dbReference>
<dbReference type="GO" id="GO:0043709">
    <property type="term" value="P:cell adhesion involved in single-species biofilm formation"/>
    <property type="evidence" value="ECO:0007669"/>
    <property type="project" value="TreeGrafter"/>
</dbReference>
<evidence type="ECO:0000256" key="2">
    <source>
        <dbReference type="ARBA" id="ARBA00006671"/>
    </source>
</evidence>
<evidence type="ECO:0008006" key="7">
    <source>
        <dbReference type="Google" id="ProtNLM"/>
    </source>
</evidence>
<comment type="subcellular location">
    <subcellularLocation>
        <location evidence="1">Fimbrium</location>
    </subcellularLocation>
</comment>
<dbReference type="InterPro" id="IPR050263">
    <property type="entry name" value="Bact_Fimbrial_Adh_Pro"/>
</dbReference>
<geneLocation type="plasmid" evidence="6">
    <name>plasmindB</name>
</geneLocation>
<dbReference type="InterPro" id="IPR008966">
    <property type="entry name" value="Adhesion_dom_sf"/>
</dbReference>
<feature type="chain" id="PRO_5043436997" description="Fimbrial protein" evidence="5">
    <location>
        <begin position="30"/>
        <end position="302"/>
    </location>
</feature>
<evidence type="ECO:0000313" key="6">
    <source>
        <dbReference type="EMBL" id="XBV47723.1"/>
    </source>
</evidence>
<organism evidence="6">
    <name type="scientific">Pantoea sp. BJ2</name>
    <dbReference type="NCBI Taxonomy" id="3141322"/>
    <lineage>
        <taxon>Bacteria</taxon>
        <taxon>Pseudomonadati</taxon>
        <taxon>Pseudomonadota</taxon>
        <taxon>Gammaproteobacteria</taxon>
        <taxon>Enterobacterales</taxon>
        <taxon>Erwiniaceae</taxon>
        <taxon>Pantoea</taxon>
    </lineage>
</organism>
<dbReference type="Gene3D" id="2.60.40.1090">
    <property type="entry name" value="Fimbrial-type adhesion domain"/>
    <property type="match status" value="1"/>
</dbReference>
<dbReference type="EMBL" id="CP158294">
    <property type="protein sequence ID" value="XBV47723.1"/>
    <property type="molecule type" value="Genomic_DNA"/>
</dbReference>
<protein>
    <recommendedName>
        <fullName evidence="7">Fimbrial protein</fullName>
    </recommendedName>
</protein>